<reference evidence="3 4" key="1">
    <citation type="submission" date="2015-03" db="EMBL/GenBank/DDBJ databases">
        <title>Draft genome sequence of Luteibacter yeojuensis strain SU11.</title>
        <authorList>
            <person name="Sulaiman J."/>
            <person name="Priya K."/>
            <person name="Chan K.-G."/>
        </authorList>
    </citation>
    <scope>NUCLEOTIDE SEQUENCE [LARGE SCALE GENOMIC DNA]</scope>
    <source>
        <strain evidence="3 4">SU11</strain>
    </source>
</reference>
<dbReference type="EMBL" id="JZRB01000025">
    <property type="protein sequence ID" value="KJV32508.1"/>
    <property type="molecule type" value="Genomic_DNA"/>
</dbReference>
<dbReference type="PROSITE" id="PS50109">
    <property type="entry name" value="HIS_KIN"/>
    <property type="match status" value="1"/>
</dbReference>
<dbReference type="OrthoDB" id="2514702at2"/>
<dbReference type="InterPro" id="IPR010559">
    <property type="entry name" value="Sig_transdc_His_kin_internal"/>
</dbReference>
<dbReference type="AlphaFoldDB" id="A0A0F3KMS7"/>
<dbReference type="InterPro" id="IPR050640">
    <property type="entry name" value="Bact_2-comp_sensor_kinase"/>
</dbReference>
<organism evidence="3 4">
    <name type="scientific">Luteibacter yeojuensis</name>
    <dbReference type="NCBI Taxonomy" id="345309"/>
    <lineage>
        <taxon>Bacteria</taxon>
        <taxon>Pseudomonadati</taxon>
        <taxon>Pseudomonadota</taxon>
        <taxon>Gammaproteobacteria</taxon>
        <taxon>Lysobacterales</taxon>
        <taxon>Rhodanobacteraceae</taxon>
        <taxon>Luteibacter</taxon>
    </lineage>
</organism>
<name>A0A0F3KMS7_9GAMM</name>
<evidence type="ECO:0000259" key="2">
    <source>
        <dbReference type="PROSITE" id="PS50109"/>
    </source>
</evidence>
<feature type="transmembrane region" description="Helical" evidence="1">
    <location>
        <begin position="113"/>
        <end position="133"/>
    </location>
</feature>
<keyword evidence="4" id="KW-1185">Reference proteome</keyword>
<dbReference type="PANTHER" id="PTHR34220:SF7">
    <property type="entry name" value="SENSOR HISTIDINE KINASE YPDA"/>
    <property type="match status" value="1"/>
</dbReference>
<dbReference type="PANTHER" id="PTHR34220">
    <property type="entry name" value="SENSOR HISTIDINE KINASE YPDA"/>
    <property type="match status" value="1"/>
</dbReference>
<dbReference type="Proteomes" id="UP000033651">
    <property type="component" value="Unassembled WGS sequence"/>
</dbReference>
<keyword evidence="1" id="KW-1133">Transmembrane helix</keyword>
<proteinExistence type="predicted"/>
<dbReference type="InterPro" id="IPR005467">
    <property type="entry name" value="His_kinase_dom"/>
</dbReference>
<accession>A0A0F3KMS7</accession>
<gene>
    <name evidence="3" type="ORF">VI08_12285</name>
</gene>
<dbReference type="Gene3D" id="3.30.565.10">
    <property type="entry name" value="Histidine kinase-like ATPase, C-terminal domain"/>
    <property type="match status" value="1"/>
</dbReference>
<dbReference type="RefSeq" id="WP_045829873.1">
    <property type="nucleotide sequence ID" value="NZ_JZRB01000025.1"/>
</dbReference>
<dbReference type="InterPro" id="IPR003594">
    <property type="entry name" value="HATPase_dom"/>
</dbReference>
<evidence type="ECO:0000313" key="3">
    <source>
        <dbReference type="EMBL" id="KJV32508.1"/>
    </source>
</evidence>
<dbReference type="GO" id="GO:0000155">
    <property type="term" value="F:phosphorelay sensor kinase activity"/>
    <property type="evidence" value="ECO:0007669"/>
    <property type="project" value="InterPro"/>
</dbReference>
<protein>
    <recommendedName>
        <fullName evidence="2">Histidine kinase domain-containing protein</fullName>
    </recommendedName>
</protein>
<dbReference type="PATRIC" id="fig|345309.4.peg.1801"/>
<dbReference type="GO" id="GO:0016020">
    <property type="term" value="C:membrane"/>
    <property type="evidence" value="ECO:0007669"/>
    <property type="project" value="InterPro"/>
</dbReference>
<evidence type="ECO:0000313" key="4">
    <source>
        <dbReference type="Proteomes" id="UP000033651"/>
    </source>
</evidence>
<feature type="transmembrane region" description="Helical" evidence="1">
    <location>
        <begin position="76"/>
        <end position="101"/>
    </location>
</feature>
<feature type="transmembrane region" description="Helical" evidence="1">
    <location>
        <begin position="45"/>
        <end position="64"/>
    </location>
</feature>
<dbReference type="Pfam" id="PF06580">
    <property type="entry name" value="His_kinase"/>
    <property type="match status" value="1"/>
</dbReference>
<evidence type="ECO:0000256" key="1">
    <source>
        <dbReference type="SAM" id="Phobius"/>
    </source>
</evidence>
<feature type="domain" description="Histidine kinase" evidence="2">
    <location>
        <begin position="261"/>
        <end position="356"/>
    </location>
</feature>
<dbReference type="Pfam" id="PF02518">
    <property type="entry name" value="HATPase_c"/>
    <property type="match status" value="1"/>
</dbReference>
<comment type="caution">
    <text evidence="3">The sequence shown here is derived from an EMBL/GenBank/DDBJ whole genome shotgun (WGS) entry which is preliminary data.</text>
</comment>
<sequence>MPTRAARLPVLATVLLSAAGWTAVGAVFALPNLGGADGPWAALRASLATWWAWALLLPAIVAVSRRLPAQPLAFRIVIHLLLSLPFAQVAGYLGAALAALLGVGSWATAASSAPWQAAMHGGVLWSMLVYLVIAGASEALRFRDDFQAAQLRIERLERGFSEARLSALRSQLDPHFLFNALNTVSALVTSRPGMARHVIEQLGELLRHSLDGGQRMHVRLDDELQFLRRYVAIQEARFGDRIAVVTHVGEGAGRILVPSLLLQPLVENAIRHGLAPAVAGGTVRVDASLVGGSLHLVVEDDGVGLPADWSWAHAGVGLGVSRERLGVLYPDVAEPIVVAPRASGGTRVHVTLPAALDPADAH</sequence>
<keyword evidence="1" id="KW-0812">Transmembrane</keyword>
<keyword evidence="1" id="KW-0472">Membrane</keyword>
<dbReference type="InterPro" id="IPR036890">
    <property type="entry name" value="HATPase_C_sf"/>
</dbReference>
<dbReference type="SUPFAM" id="SSF55874">
    <property type="entry name" value="ATPase domain of HSP90 chaperone/DNA topoisomerase II/histidine kinase"/>
    <property type="match status" value="1"/>
</dbReference>